<dbReference type="Gene3D" id="1.10.260.40">
    <property type="entry name" value="lambda repressor-like DNA-binding domains"/>
    <property type="match status" value="1"/>
</dbReference>
<dbReference type="CDD" id="cd00093">
    <property type="entry name" value="HTH_XRE"/>
    <property type="match status" value="1"/>
</dbReference>
<dbReference type="PROSITE" id="PS50943">
    <property type="entry name" value="HTH_CROC1"/>
    <property type="match status" value="1"/>
</dbReference>
<dbReference type="InterPro" id="IPR050807">
    <property type="entry name" value="TransReg_Diox_bact_type"/>
</dbReference>
<sequence length="90" mass="9762">MPKPPKPPTSGLAGTFGARLRQIRTSKNLSQLELGYKCGCSVSDISNYERGQMLPSFETLIDLAYGLGIDAAELTRGLQPDTPPIERLGR</sequence>
<keyword evidence="1" id="KW-0238">DNA-binding</keyword>
<dbReference type="Pfam" id="PF13560">
    <property type="entry name" value="HTH_31"/>
    <property type="match status" value="1"/>
</dbReference>
<dbReference type="EMBL" id="JAAXLS010000075">
    <property type="protein sequence ID" value="NKQ59048.1"/>
    <property type="molecule type" value="Genomic_DNA"/>
</dbReference>
<dbReference type="SMART" id="SM00530">
    <property type="entry name" value="HTH_XRE"/>
    <property type="match status" value="1"/>
</dbReference>
<keyword evidence="4" id="KW-1185">Reference proteome</keyword>
<dbReference type="Proteomes" id="UP000715441">
    <property type="component" value="Unassembled WGS sequence"/>
</dbReference>
<dbReference type="RefSeq" id="WP_168523449.1">
    <property type="nucleotide sequence ID" value="NZ_JAAXLS010000075.1"/>
</dbReference>
<evidence type="ECO:0000259" key="2">
    <source>
        <dbReference type="PROSITE" id="PS50943"/>
    </source>
</evidence>
<feature type="domain" description="HTH cro/C1-type" evidence="2">
    <location>
        <begin position="20"/>
        <end position="74"/>
    </location>
</feature>
<evidence type="ECO:0000313" key="4">
    <source>
        <dbReference type="Proteomes" id="UP000715441"/>
    </source>
</evidence>
<name>A0ABX1JHG9_9PSEU</name>
<dbReference type="InterPro" id="IPR001387">
    <property type="entry name" value="Cro/C1-type_HTH"/>
</dbReference>
<dbReference type="InterPro" id="IPR010982">
    <property type="entry name" value="Lambda_DNA-bd_dom_sf"/>
</dbReference>
<gene>
    <name evidence="3" type="ORF">HFP15_40020</name>
</gene>
<dbReference type="SUPFAM" id="SSF47413">
    <property type="entry name" value="lambda repressor-like DNA-binding domains"/>
    <property type="match status" value="1"/>
</dbReference>
<accession>A0ABX1JHG9</accession>
<evidence type="ECO:0000313" key="3">
    <source>
        <dbReference type="EMBL" id="NKQ59048.1"/>
    </source>
</evidence>
<evidence type="ECO:0000256" key="1">
    <source>
        <dbReference type="ARBA" id="ARBA00023125"/>
    </source>
</evidence>
<protein>
    <submittedName>
        <fullName evidence="3">Helix-turn-helix transcriptional regulator</fullName>
    </submittedName>
</protein>
<organism evidence="3 4">
    <name type="scientific">Amycolatopsis acididurans</name>
    <dbReference type="NCBI Taxonomy" id="2724524"/>
    <lineage>
        <taxon>Bacteria</taxon>
        <taxon>Bacillati</taxon>
        <taxon>Actinomycetota</taxon>
        <taxon>Actinomycetes</taxon>
        <taxon>Pseudonocardiales</taxon>
        <taxon>Pseudonocardiaceae</taxon>
        <taxon>Amycolatopsis</taxon>
    </lineage>
</organism>
<comment type="caution">
    <text evidence="3">The sequence shown here is derived from an EMBL/GenBank/DDBJ whole genome shotgun (WGS) entry which is preliminary data.</text>
</comment>
<dbReference type="PANTHER" id="PTHR46797">
    <property type="entry name" value="HTH-TYPE TRANSCRIPTIONAL REGULATOR"/>
    <property type="match status" value="1"/>
</dbReference>
<proteinExistence type="predicted"/>
<reference evidence="3 4" key="1">
    <citation type="submission" date="2020-04" db="EMBL/GenBank/DDBJ databases">
        <title>Novel species.</title>
        <authorList>
            <person name="Teo W.F.A."/>
            <person name="Lipun K."/>
            <person name="Srisuk N."/>
            <person name="Duangmal K."/>
        </authorList>
    </citation>
    <scope>NUCLEOTIDE SEQUENCE [LARGE SCALE GENOMIC DNA]</scope>
    <source>
        <strain evidence="3 4">K13G38</strain>
    </source>
</reference>
<dbReference type="PANTHER" id="PTHR46797:SF1">
    <property type="entry name" value="METHYLPHOSPHONATE SYNTHASE"/>
    <property type="match status" value="1"/>
</dbReference>